<keyword evidence="7" id="KW-1185">Reference proteome</keyword>
<evidence type="ECO:0000313" key="6">
    <source>
        <dbReference type="EMBL" id="KAJ7428536.1"/>
    </source>
</evidence>
<sequence length="145" mass="14045">MHSPCISRDIPGAFPVHSRCIPVSRRSSPVVRIKEEPLSPERSPKVEEPSPGNAAGSGNAAGCGDAPGPGNAAGTRSSAGPGNAPGTGNSPGPGNAPGSGNAAGAETPLSPSTLIDSILGGSDGGTAPVPPPAHERCLSVACLDK</sequence>
<organism evidence="6 7">
    <name type="scientific">Willisornis vidua</name>
    <name type="common">Xingu scale-backed antbird</name>
    <dbReference type="NCBI Taxonomy" id="1566151"/>
    <lineage>
        <taxon>Eukaryota</taxon>
        <taxon>Metazoa</taxon>
        <taxon>Chordata</taxon>
        <taxon>Craniata</taxon>
        <taxon>Vertebrata</taxon>
        <taxon>Euteleostomi</taxon>
        <taxon>Archelosauria</taxon>
        <taxon>Archosauria</taxon>
        <taxon>Dinosauria</taxon>
        <taxon>Saurischia</taxon>
        <taxon>Theropoda</taxon>
        <taxon>Coelurosauria</taxon>
        <taxon>Aves</taxon>
        <taxon>Neognathae</taxon>
        <taxon>Neoaves</taxon>
        <taxon>Telluraves</taxon>
        <taxon>Australaves</taxon>
        <taxon>Passeriformes</taxon>
        <taxon>Thamnophilidae</taxon>
        <taxon>Willisornis</taxon>
    </lineage>
</organism>
<evidence type="ECO:0000256" key="3">
    <source>
        <dbReference type="ARBA" id="ARBA00023163"/>
    </source>
</evidence>
<protein>
    <recommendedName>
        <fullName evidence="5">Vertebrate heat shock transcription factor C-terminal domain-containing protein</fullName>
    </recommendedName>
</protein>
<evidence type="ECO:0000259" key="5">
    <source>
        <dbReference type="Pfam" id="PF06546"/>
    </source>
</evidence>
<dbReference type="Pfam" id="PF06546">
    <property type="entry name" value="Vert_HS_TF"/>
    <property type="match status" value="1"/>
</dbReference>
<feature type="compositionally biased region" description="Basic and acidic residues" evidence="4">
    <location>
        <begin position="32"/>
        <end position="48"/>
    </location>
</feature>
<keyword evidence="2" id="KW-0346">Stress response</keyword>
<evidence type="ECO:0000256" key="4">
    <source>
        <dbReference type="SAM" id="MobiDB-lite"/>
    </source>
</evidence>
<evidence type="ECO:0000256" key="1">
    <source>
        <dbReference type="ARBA" id="ARBA00023015"/>
    </source>
</evidence>
<name>A0ABQ9E0H9_9PASS</name>
<feature type="domain" description="Vertebrate heat shock transcription factor C-terminal" evidence="5">
    <location>
        <begin position="25"/>
        <end position="54"/>
    </location>
</feature>
<dbReference type="Proteomes" id="UP001145742">
    <property type="component" value="Unassembled WGS sequence"/>
</dbReference>
<feature type="compositionally biased region" description="Low complexity" evidence="4">
    <location>
        <begin position="49"/>
        <end position="58"/>
    </location>
</feature>
<feature type="region of interest" description="Disordered" evidence="4">
    <location>
        <begin position="22"/>
        <end position="135"/>
    </location>
</feature>
<comment type="caution">
    <text evidence="6">The sequence shown here is derived from an EMBL/GenBank/DDBJ whole genome shotgun (WGS) entry which is preliminary data.</text>
</comment>
<keyword evidence="3" id="KW-0804">Transcription</keyword>
<proteinExistence type="predicted"/>
<dbReference type="InterPro" id="IPR010542">
    <property type="entry name" value="Vert_HSTF_C"/>
</dbReference>
<reference evidence="6" key="1">
    <citation type="submission" date="2019-10" db="EMBL/GenBank/DDBJ databases">
        <authorList>
            <person name="Soares A.E.R."/>
            <person name="Aleixo A."/>
            <person name="Schneider P."/>
            <person name="Miyaki C.Y."/>
            <person name="Schneider M.P."/>
            <person name="Mello C."/>
            <person name="Vasconcelos A.T.R."/>
        </authorList>
    </citation>
    <scope>NUCLEOTIDE SEQUENCE</scope>
    <source>
        <tissue evidence="6">Muscle</tissue>
    </source>
</reference>
<evidence type="ECO:0000313" key="7">
    <source>
        <dbReference type="Proteomes" id="UP001145742"/>
    </source>
</evidence>
<keyword evidence="1" id="KW-0805">Transcription regulation</keyword>
<feature type="compositionally biased region" description="Gly residues" evidence="4">
    <location>
        <begin position="83"/>
        <end position="97"/>
    </location>
</feature>
<gene>
    <name evidence="6" type="ORF">WISP_01200</name>
</gene>
<evidence type="ECO:0000256" key="2">
    <source>
        <dbReference type="ARBA" id="ARBA00023016"/>
    </source>
</evidence>
<accession>A0ABQ9E0H9</accession>
<dbReference type="EMBL" id="WHWB01026908">
    <property type="protein sequence ID" value="KAJ7428536.1"/>
    <property type="molecule type" value="Genomic_DNA"/>
</dbReference>